<keyword evidence="2" id="KW-1185">Reference proteome</keyword>
<dbReference type="RefSeq" id="WP_130477092.1">
    <property type="nucleotide sequence ID" value="NZ_SFCC01000010.1"/>
</dbReference>
<dbReference type="EMBL" id="SFCC01000010">
    <property type="protein sequence ID" value="RZQ61999.1"/>
    <property type="molecule type" value="Genomic_DNA"/>
</dbReference>
<dbReference type="OrthoDB" id="5179393at2"/>
<gene>
    <name evidence="1" type="ORF">EWH70_20575</name>
</gene>
<dbReference type="InterPro" id="IPR040701">
    <property type="entry name" value="Bact_RF_family2"/>
</dbReference>
<name>A0A4Q7J4N0_9PSEU</name>
<sequence>MPDTTTLRELASTDGPFSSVYFTHRHDTEDAAKKLELLWRGIREQLADQGTPAPALEALEQAVLDGERPVGRAGRALVAARDRLVIDEWLTDSPDQPVARVSSMPYLIPLTRGQERGPAHVVAEVDRTGARITTVDEHGRVTGVHTAEGRSHPVHKVRGGGAAHHDIQNRAEETVRHNAADIAAEITAAARRTGAELVVLAGEVQARTAVREQIDGPVEELPGGPELDGRLAELLGERRRAQRAETAERFHRGAAHGLAVSGVTAVDAALREANVDTLLVSDPETPDDERLPYAALRTGAQLEHVGGELELTEGVGALLRHA</sequence>
<evidence type="ECO:0000313" key="2">
    <source>
        <dbReference type="Proteomes" id="UP000292003"/>
    </source>
</evidence>
<reference evidence="1 2" key="1">
    <citation type="submission" date="2019-02" db="EMBL/GenBank/DDBJ databases">
        <title>Draft genome sequence of Amycolatopsis sp. 8-3EHSu isolated from roots of Suaeda maritima.</title>
        <authorList>
            <person name="Duangmal K."/>
            <person name="Chantavorakit T."/>
        </authorList>
    </citation>
    <scope>NUCLEOTIDE SEQUENCE [LARGE SCALE GENOMIC DNA]</scope>
    <source>
        <strain evidence="1 2">8-3EHSu</strain>
    </source>
</reference>
<protein>
    <submittedName>
        <fullName evidence="1">Peptide chain release factor 2</fullName>
    </submittedName>
</protein>
<dbReference type="InterPro" id="IPR029064">
    <property type="entry name" value="Ribosomal_eL30-like_sf"/>
</dbReference>
<dbReference type="AlphaFoldDB" id="A0A4Q7J4N0"/>
<comment type="caution">
    <text evidence="1">The sequence shown here is derived from an EMBL/GenBank/DDBJ whole genome shotgun (WGS) entry which is preliminary data.</text>
</comment>
<dbReference type="Gene3D" id="3.30.1330.30">
    <property type="match status" value="1"/>
</dbReference>
<dbReference type="Pfam" id="PF18844">
    <property type="entry name" value="baeRF_family2"/>
    <property type="match status" value="1"/>
</dbReference>
<evidence type="ECO:0000313" key="1">
    <source>
        <dbReference type="EMBL" id="RZQ61999.1"/>
    </source>
</evidence>
<organism evidence="1 2">
    <name type="scientific">Amycolatopsis suaedae</name>
    <dbReference type="NCBI Taxonomy" id="2510978"/>
    <lineage>
        <taxon>Bacteria</taxon>
        <taxon>Bacillati</taxon>
        <taxon>Actinomycetota</taxon>
        <taxon>Actinomycetes</taxon>
        <taxon>Pseudonocardiales</taxon>
        <taxon>Pseudonocardiaceae</taxon>
        <taxon>Amycolatopsis</taxon>
    </lineage>
</organism>
<dbReference type="Proteomes" id="UP000292003">
    <property type="component" value="Unassembled WGS sequence"/>
</dbReference>
<proteinExistence type="predicted"/>
<accession>A0A4Q7J4N0</accession>